<organism evidence="1 2">
    <name type="scientific">Mycoplasma anserisalpingitidis</name>
    <dbReference type="NCBI Taxonomy" id="519450"/>
    <lineage>
        <taxon>Bacteria</taxon>
        <taxon>Bacillati</taxon>
        <taxon>Mycoplasmatota</taxon>
        <taxon>Mollicutes</taxon>
        <taxon>Mycoplasmataceae</taxon>
        <taxon>Mycoplasma</taxon>
    </lineage>
</organism>
<dbReference type="EMBL" id="CP042295">
    <property type="protein sequence ID" value="QDY87136.1"/>
    <property type="molecule type" value="Genomic_DNA"/>
</dbReference>
<keyword evidence="2" id="KW-1185">Reference proteome</keyword>
<dbReference type="NCBIfam" id="NF045830">
    <property type="entry name" value="MYPU_1760_HExxH"/>
    <property type="match status" value="1"/>
</dbReference>
<dbReference type="InterPro" id="IPR054786">
    <property type="entry name" value="MYPU_1760-like"/>
</dbReference>
<reference evidence="1 2" key="1">
    <citation type="journal article" date="2019" name="Microbiol. Resour. Announc.">
        <title>Complete Genome Sequences of Three Mycoplasma anserisalpingitis (Mycoplasma sp. 1220) Strains.</title>
        <authorList>
            <person name="Grozner D."/>
            <person name="Forro B."/>
            <person name="Kovacs A.B."/>
            <person name="Marton S."/>
            <person name="Banyai K."/>
            <person name="Kreizinger Z."/>
            <person name="Sulyok K.M."/>
            <person name="Gyuranecz M."/>
        </authorList>
    </citation>
    <scope>NUCLEOTIDE SEQUENCE [LARGE SCALE GENOMIC DNA]</scope>
    <source>
        <strain evidence="1 2">ATCC:BAA-2147</strain>
    </source>
</reference>
<dbReference type="Proteomes" id="UP000318927">
    <property type="component" value="Chromosome"/>
</dbReference>
<name>A0A5B8J7I9_9MOLU</name>
<dbReference type="AlphaFoldDB" id="A0A5B8J7I9"/>
<dbReference type="KEGG" id="mans:FRW55_03155"/>
<accession>A0A5B8J7I9</accession>
<dbReference type="OrthoDB" id="393673at2"/>
<evidence type="ECO:0000313" key="1">
    <source>
        <dbReference type="EMBL" id="QDY87136.1"/>
    </source>
</evidence>
<sequence>MKKSKKIILWTLIGALLGTSGILISFGIAKVLTEQMLNQKKSYITVNKNKSDDYNIDSKLINEYIFDNNSKSSDNYNNEYLIFNKNDEKIKHTEFKYDKQFNAQKVIEYIDPYTKIKFVDFCYYQDENGPRFLLGENGLKYLAREFKNKIPFGPEVFNLNAIHINDFNIVDNSVRGLFISNVNTIYINADFLAENGYDIETKVQNIIPTIFHEYLHYWAKTYAEVGINSDSTELNKNTILISTKSVEGNLTSTWNSYFVDNFKEQLGYNSTKKYPEINNNNSLFANLSLNDLWKIANENLSLNYPEKSYFISQIGKNIDDSYIFDIKNESIKYYYSIDELIPRELTKYFFIPYYFPYEESPIKDSTTYKNLIYRSSWYGLESLTYHNRIYYNDFIPNSLYVDYSKTLLNPVVKSPASNLFSTNKNISLVYENYLQTDVNKAKEFYKLLLETMGYGKTISQIVNVQKNSTSKINPSDDTVAIEPNDTMKIKLMGYLPIDSEYKGFVFESNDLSNPYILAEFETHEIFRFQGYVGSIFNRKNKDKNFNLNPSDVDYKDEFKSYITKEFIDSTKIKNSSVIHYWLDKNNDGQFQNDEIVDDIITLPQNRDVVSEVYDLNEKNSYIIIKNKTNLEDKDSTQSVRIFNY</sequence>
<dbReference type="RefSeq" id="WP_146368692.1">
    <property type="nucleotide sequence ID" value="NZ_CP042295.1"/>
</dbReference>
<evidence type="ECO:0000313" key="2">
    <source>
        <dbReference type="Proteomes" id="UP000318927"/>
    </source>
</evidence>
<proteinExistence type="predicted"/>
<protein>
    <submittedName>
        <fullName evidence="1">Uncharacterized protein</fullName>
    </submittedName>
</protein>
<gene>
    <name evidence="1" type="ORF">FRW55_03155</name>
</gene>